<protein>
    <submittedName>
        <fullName evidence="4">Protein Ycf2-like</fullName>
    </submittedName>
</protein>
<feature type="region of interest" description="Disordered" evidence="1">
    <location>
        <begin position="29"/>
        <end position="72"/>
    </location>
</feature>
<keyword evidence="3" id="KW-1185">Reference proteome</keyword>
<evidence type="ECO:0000313" key="2">
    <source>
        <dbReference type="EMBL" id="VDN08013.1"/>
    </source>
</evidence>
<gene>
    <name evidence="2" type="ORF">TCLT_LOCUS10327</name>
</gene>
<name>A0A0N5DAX6_THECL</name>
<sequence>MRHLSASRLEDARESFKEEIYEMEIEKRSLKRSKTFSDSEDDDSVSNEVPRKKIIRHLSTSRLEDTGEGFKQETCERKVEKRLLKRSKPISEEDDS</sequence>
<reference evidence="4" key="1">
    <citation type="submission" date="2017-02" db="UniProtKB">
        <authorList>
            <consortium name="WormBaseParasite"/>
        </authorList>
    </citation>
    <scope>IDENTIFICATION</scope>
</reference>
<reference evidence="2 3" key="2">
    <citation type="submission" date="2018-11" db="EMBL/GenBank/DDBJ databases">
        <authorList>
            <consortium name="Pathogen Informatics"/>
        </authorList>
    </citation>
    <scope>NUCLEOTIDE SEQUENCE [LARGE SCALE GENOMIC DNA]</scope>
</reference>
<evidence type="ECO:0000313" key="4">
    <source>
        <dbReference type="WBParaSite" id="TCLT_0001033801-mRNA-1"/>
    </source>
</evidence>
<accession>A0A0N5DAX6</accession>
<dbReference type="Proteomes" id="UP000276776">
    <property type="component" value="Unassembled WGS sequence"/>
</dbReference>
<feature type="compositionally biased region" description="Basic and acidic residues" evidence="1">
    <location>
        <begin position="62"/>
        <end position="72"/>
    </location>
</feature>
<proteinExistence type="predicted"/>
<dbReference type="WBParaSite" id="TCLT_0001033801-mRNA-1">
    <property type="protein sequence ID" value="TCLT_0001033801-mRNA-1"/>
    <property type="gene ID" value="TCLT_0001033801"/>
</dbReference>
<organism evidence="4">
    <name type="scientific">Thelazia callipaeda</name>
    <name type="common">Oriental eyeworm</name>
    <name type="synonym">Parasitic nematode</name>
    <dbReference type="NCBI Taxonomy" id="103827"/>
    <lineage>
        <taxon>Eukaryota</taxon>
        <taxon>Metazoa</taxon>
        <taxon>Ecdysozoa</taxon>
        <taxon>Nematoda</taxon>
        <taxon>Chromadorea</taxon>
        <taxon>Rhabditida</taxon>
        <taxon>Spirurina</taxon>
        <taxon>Spiruromorpha</taxon>
        <taxon>Thelazioidea</taxon>
        <taxon>Thelaziidae</taxon>
        <taxon>Thelazia</taxon>
    </lineage>
</organism>
<dbReference type="AlphaFoldDB" id="A0A0N5DAX6"/>
<dbReference type="EMBL" id="UYYF01005058">
    <property type="protein sequence ID" value="VDN08013.1"/>
    <property type="molecule type" value="Genomic_DNA"/>
</dbReference>
<evidence type="ECO:0000313" key="3">
    <source>
        <dbReference type="Proteomes" id="UP000276776"/>
    </source>
</evidence>
<evidence type="ECO:0000256" key="1">
    <source>
        <dbReference type="SAM" id="MobiDB-lite"/>
    </source>
</evidence>